<dbReference type="EMBL" id="MU117963">
    <property type="protein sequence ID" value="KAF9653596.1"/>
    <property type="molecule type" value="Genomic_DNA"/>
</dbReference>
<protein>
    <submittedName>
        <fullName evidence="1">Uncharacterized protein</fullName>
    </submittedName>
</protein>
<keyword evidence="2" id="KW-1185">Reference proteome</keyword>
<evidence type="ECO:0000313" key="2">
    <source>
        <dbReference type="Proteomes" id="UP000886501"/>
    </source>
</evidence>
<accession>A0ACB6ZWU8</accession>
<dbReference type="Proteomes" id="UP000886501">
    <property type="component" value="Unassembled WGS sequence"/>
</dbReference>
<reference evidence="1" key="1">
    <citation type="submission" date="2019-10" db="EMBL/GenBank/DDBJ databases">
        <authorList>
            <consortium name="DOE Joint Genome Institute"/>
            <person name="Kuo A."/>
            <person name="Miyauchi S."/>
            <person name="Kiss E."/>
            <person name="Drula E."/>
            <person name="Kohler A."/>
            <person name="Sanchez-Garcia M."/>
            <person name="Andreopoulos B."/>
            <person name="Barry K.W."/>
            <person name="Bonito G."/>
            <person name="Buee M."/>
            <person name="Carver A."/>
            <person name="Chen C."/>
            <person name="Cichocki N."/>
            <person name="Clum A."/>
            <person name="Culley D."/>
            <person name="Crous P.W."/>
            <person name="Fauchery L."/>
            <person name="Girlanda M."/>
            <person name="Hayes R."/>
            <person name="Keri Z."/>
            <person name="Labutti K."/>
            <person name="Lipzen A."/>
            <person name="Lombard V."/>
            <person name="Magnuson J."/>
            <person name="Maillard F."/>
            <person name="Morin E."/>
            <person name="Murat C."/>
            <person name="Nolan M."/>
            <person name="Ohm R."/>
            <person name="Pangilinan J."/>
            <person name="Pereira M."/>
            <person name="Perotto S."/>
            <person name="Peter M."/>
            <person name="Riley R."/>
            <person name="Sitrit Y."/>
            <person name="Stielow B."/>
            <person name="Szollosi G."/>
            <person name="Zifcakova L."/>
            <person name="Stursova M."/>
            <person name="Spatafora J.W."/>
            <person name="Tedersoo L."/>
            <person name="Vaario L.-M."/>
            <person name="Yamada A."/>
            <person name="Yan M."/>
            <person name="Wang P."/>
            <person name="Xu J."/>
            <person name="Bruns T."/>
            <person name="Baldrian P."/>
            <person name="Vilgalys R."/>
            <person name="Henrissat B."/>
            <person name="Grigoriev I.V."/>
            <person name="Hibbett D."/>
            <person name="Nagy L.G."/>
            <person name="Martin F.M."/>
        </authorList>
    </citation>
    <scope>NUCLEOTIDE SEQUENCE</scope>
    <source>
        <strain evidence="1">P2</strain>
    </source>
</reference>
<sequence length="1811" mass="198270">MSSLAFLVTELQSLSSETKRRHPEVREAAEKSLAILRASPEQATAHLASDGPQSDDLLRPVFMGCATKNAKVVAISLGSLHRLISLKAVPQSAVPVIINTMGDCINQGVDIQLRILQTLLSLITNFPSVHGELLGDALLLCFKLQESRIAVVSSTAAATLRQLVMFVVDKVVEEDKQEVLSDVEDVYLPDGTTRALSPSARDAFAVFEDLCLLANSERPHFLKLEFLHKTFALELIESVLTNYHDLFRKHPELLLLLQHHLSPLLLKALSERALFPLTLRSTRVVFLLLKQFSVELDTESEVFMMLLIKIISGGASGEVDSNQEPSGLPLRPLWMRVLCMEIMRGDSELMRSFWERYDAQETGSNVFTSLITALKRLVTERPALLGVSSQMSGVGVPSGGDVNYGLDVGGVAGMVATAASATVSGVAGLIGTGAGLSVQGSSMKLQCIDQLDKADSPPIPESYIYLLAVQCIVSLCEGFAAFTGPIYTSIVVQKPRTAGESVIRAPPALDIDELPQDDKVALQLRSVRDMVASGWPALLAALSFIISTSLSDELFGDVLASYQAMTNVSGMLRLTTPRDAFFTSLAKFAVPTKVVSSVDTAEPSTPRTTPSLTDNLGLTGPPLPPGLSERNLACLKVFVSSALYLSGSLDESWFDILEVLQNADYVLTSKGGKSTTSASRRSSIIPGTGVLSRSVSSSAAISPSASTSGLPSSGTHHPLLTDLDPDNVQNAIQRLFDTSKNLEDDAFRHFVNALCKLSSEMVVMQSGEPTIPETPTSPTQLEDAGSLSANLSPSPRTSVAHRRRVSGIHIPRTLRTGDFGINKLGGVALLSIHRLIYRSPDVAWNTVTSHLLSIIRLSTAPQSIRIQAARILDEILIVVPRNLSSMGETKAEVQQRVLQVLSQQVIYETTVTTSGTTSVELRRMGLETLHLILQSSGHTLVVGWEIIFEMLSSVCKPATPSVSDSPDSFNSASTVEASKPKPPPLGYVNEKGYTSLVKIAFQSLTLVCDSLTSLSPDHLRLCIKTLGQFGKQADTNIALTAAASLLWGVSDSIQAKRKDTEKEPEYSTLWMFLLEELLGLCTDSRPEVRVGAVQTLFRTLQLYGGTLSLETWHECIWKIAFPLLELLTQAVRQVSPSRSHSESPDLEVIAAWDDSKSLAFSSIGSLFSDFLVSKIAHLDSFADAWNAFLGYIRDSWLYDNRSITTPALRCLERGLRAFSSADGELKGRIVESCERVWESCDAMGRELTETPGTPTSEKPHISFTQDSLVAYVGILNHTRALTRPLEGSEWRLERLTRLMSILKGNVLTYSFSPEYRPDIDNLTPVQVAVTEVIQEIDMASPGVPSLILRDLSEYATLPFMAAFDVPSSGAKPQKRVSYIALSKRAMPQLVDLFLKFKADPEIYVNGTLEAILSAYSIPIKLKYDCPAPSKFGKDPPLWKTATTAFLVIVREFALQLKNLDDKISDDRIEGIWRQVLEVFRGGILADCSAVLSFPLKTQESEENFDLALIASLEIDVVPYLGDSRVPDYLILQLGKMLDSGSQLQQLEDDHDPEPKTPETAGTDASKSKPRDSKSSSKSSSVAKVEIGTTRSGKLVPRERFSYWCFDLLLLICSDVAKDREPSRRRVASICLPLLLSRCRFTLVGYIADEELRGSLPFQRSREEELLYVLRKLLNLQLWPGTLWAALSSSPSQYAVQQPCTYRSPPPLPSLTPGFAVIETSLDPKGLITDAVRRSSKAHLFHFYHVFCEIASLPRKTPSAWLSSSSEHATGDGQSRIAQEEQERTKDFTEFDARTLTRECLKTIGQEMGLPR</sequence>
<gene>
    <name evidence="1" type="ORF">BDM02DRAFT_3086959</name>
</gene>
<name>A0ACB6ZWU8_THEGA</name>
<proteinExistence type="predicted"/>
<reference evidence="1" key="2">
    <citation type="journal article" date="2020" name="Nat. Commun.">
        <title>Large-scale genome sequencing of mycorrhizal fungi provides insights into the early evolution of symbiotic traits.</title>
        <authorList>
            <person name="Miyauchi S."/>
            <person name="Kiss E."/>
            <person name="Kuo A."/>
            <person name="Drula E."/>
            <person name="Kohler A."/>
            <person name="Sanchez-Garcia M."/>
            <person name="Morin E."/>
            <person name="Andreopoulos B."/>
            <person name="Barry K.W."/>
            <person name="Bonito G."/>
            <person name="Buee M."/>
            <person name="Carver A."/>
            <person name="Chen C."/>
            <person name="Cichocki N."/>
            <person name="Clum A."/>
            <person name="Culley D."/>
            <person name="Crous P.W."/>
            <person name="Fauchery L."/>
            <person name="Girlanda M."/>
            <person name="Hayes R.D."/>
            <person name="Keri Z."/>
            <person name="LaButti K."/>
            <person name="Lipzen A."/>
            <person name="Lombard V."/>
            <person name="Magnuson J."/>
            <person name="Maillard F."/>
            <person name="Murat C."/>
            <person name="Nolan M."/>
            <person name="Ohm R.A."/>
            <person name="Pangilinan J."/>
            <person name="Pereira M.F."/>
            <person name="Perotto S."/>
            <person name="Peter M."/>
            <person name="Pfister S."/>
            <person name="Riley R."/>
            <person name="Sitrit Y."/>
            <person name="Stielow J.B."/>
            <person name="Szollosi G."/>
            <person name="Zifcakova L."/>
            <person name="Stursova M."/>
            <person name="Spatafora J.W."/>
            <person name="Tedersoo L."/>
            <person name="Vaario L.M."/>
            <person name="Yamada A."/>
            <person name="Yan M."/>
            <person name="Wang P."/>
            <person name="Xu J."/>
            <person name="Bruns T."/>
            <person name="Baldrian P."/>
            <person name="Vilgalys R."/>
            <person name="Dunand C."/>
            <person name="Henrissat B."/>
            <person name="Grigoriev I.V."/>
            <person name="Hibbett D."/>
            <person name="Nagy L.G."/>
            <person name="Martin F.M."/>
        </authorList>
    </citation>
    <scope>NUCLEOTIDE SEQUENCE</scope>
    <source>
        <strain evidence="1">P2</strain>
    </source>
</reference>
<organism evidence="1 2">
    <name type="scientific">Thelephora ganbajun</name>
    <name type="common">Ganba fungus</name>
    <dbReference type="NCBI Taxonomy" id="370292"/>
    <lineage>
        <taxon>Eukaryota</taxon>
        <taxon>Fungi</taxon>
        <taxon>Dikarya</taxon>
        <taxon>Basidiomycota</taxon>
        <taxon>Agaricomycotina</taxon>
        <taxon>Agaricomycetes</taxon>
        <taxon>Thelephorales</taxon>
        <taxon>Thelephoraceae</taxon>
        <taxon>Thelephora</taxon>
    </lineage>
</organism>
<evidence type="ECO:0000313" key="1">
    <source>
        <dbReference type="EMBL" id="KAF9653596.1"/>
    </source>
</evidence>
<comment type="caution">
    <text evidence="1">The sequence shown here is derived from an EMBL/GenBank/DDBJ whole genome shotgun (WGS) entry which is preliminary data.</text>
</comment>